<dbReference type="InterPro" id="IPR038731">
    <property type="entry name" value="RgtA/B/C-like"/>
</dbReference>
<dbReference type="PANTHER" id="PTHR33908:SF9">
    <property type="entry name" value="BLL5595 PROTEIN"/>
    <property type="match status" value="1"/>
</dbReference>
<proteinExistence type="predicted"/>
<evidence type="ECO:0000256" key="3">
    <source>
        <dbReference type="ARBA" id="ARBA00022676"/>
    </source>
</evidence>
<dbReference type="KEGG" id="bfz:BAU07_14765"/>
<evidence type="ECO:0000256" key="6">
    <source>
        <dbReference type="ARBA" id="ARBA00022989"/>
    </source>
</evidence>
<evidence type="ECO:0000256" key="2">
    <source>
        <dbReference type="ARBA" id="ARBA00022475"/>
    </source>
</evidence>
<feature type="transmembrane region" description="Helical" evidence="8">
    <location>
        <begin position="278"/>
        <end position="296"/>
    </location>
</feature>
<comment type="subcellular location">
    <subcellularLocation>
        <location evidence="1">Cell membrane</location>
        <topology evidence="1">Multi-pass membrane protein</topology>
    </subcellularLocation>
</comment>
<dbReference type="Proteomes" id="UP000091926">
    <property type="component" value="Chromosome"/>
</dbReference>
<dbReference type="GO" id="GO:0009103">
    <property type="term" value="P:lipopolysaccharide biosynthetic process"/>
    <property type="evidence" value="ECO:0007669"/>
    <property type="project" value="UniProtKB-ARBA"/>
</dbReference>
<feature type="transmembrane region" description="Helical" evidence="8">
    <location>
        <begin position="302"/>
        <end position="320"/>
    </location>
</feature>
<evidence type="ECO:0000313" key="11">
    <source>
        <dbReference type="Proteomes" id="UP000091926"/>
    </source>
</evidence>
<keyword evidence="5 8" id="KW-0812">Transmembrane</keyword>
<dbReference type="AlphaFoldDB" id="A0A193GDS5"/>
<evidence type="ECO:0000313" key="10">
    <source>
        <dbReference type="EMBL" id="ANN78187.1"/>
    </source>
</evidence>
<keyword evidence="6 8" id="KW-1133">Transmembrane helix</keyword>
<accession>A0A193GDS5</accession>
<evidence type="ECO:0000256" key="7">
    <source>
        <dbReference type="ARBA" id="ARBA00023136"/>
    </source>
</evidence>
<evidence type="ECO:0000256" key="8">
    <source>
        <dbReference type="SAM" id="Phobius"/>
    </source>
</evidence>
<dbReference type="InterPro" id="IPR050297">
    <property type="entry name" value="LipidA_mod_glycosyltrf_83"/>
</dbReference>
<dbReference type="Pfam" id="PF13231">
    <property type="entry name" value="PMT_2"/>
    <property type="match status" value="1"/>
</dbReference>
<sequence>MLALHALVWTLASGLYRSNLDWAGDMLENYVWGIEWQAGYHKHPPLFAWITAAWFSVFPRTDLAYFALSNVNALVGLCGIAALARRFIPPGQAAVAALAMAVSPIYTTLAIKFNANTVLLSVWPWVAYCFVRYVQEGTRKLALALGAVAALAMLGKYFSVVVLAGLAAAAMARPAWRARVLRPESLLVIMAGTIVLLPHVRWLLQSGMPTFTYARERMAEIEHPLAVVAADMLAYALTQWAYLLPCMAFVLLMARQKRGHAARLMLLGFLRRSTDRDLWWLSMGTLLAIGVLALATRTRVSVLWGNAQWFAIVPLWLVILRNGGVALDTRRIPRLMAAYWVVVLGVSALAGYMRVASHERLAVEPRAELAQAARAAWSRHMGTPLAIVAGNDKEARSIAFYGAGLTRYWELFDPATTPWLSAADVRRQGALFVCRAADESCRDAATSFSGVGPVAVDVAKRRWGVPLPARRYLLYMMPGQSS</sequence>
<dbReference type="STRING" id="463014.BAU07_14765"/>
<dbReference type="EMBL" id="CP016172">
    <property type="protein sequence ID" value="ANN78187.1"/>
    <property type="molecule type" value="Genomic_DNA"/>
</dbReference>
<organism evidence="10 11">
    <name type="scientific">Bordetella flabilis</name>
    <dbReference type="NCBI Taxonomy" id="463014"/>
    <lineage>
        <taxon>Bacteria</taxon>
        <taxon>Pseudomonadati</taxon>
        <taxon>Pseudomonadota</taxon>
        <taxon>Betaproteobacteria</taxon>
        <taxon>Burkholderiales</taxon>
        <taxon>Alcaligenaceae</taxon>
        <taxon>Bordetella</taxon>
    </lineage>
</organism>
<feature type="transmembrane region" description="Helical" evidence="8">
    <location>
        <begin position="63"/>
        <end position="83"/>
    </location>
</feature>
<keyword evidence="2" id="KW-1003">Cell membrane</keyword>
<dbReference type="GO" id="GO:0005886">
    <property type="term" value="C:plasma membrane"/>
    <property type="evidence" value="ECO:0007669"/>
    <property type="project" value="UniProtKB-SubCell"/>
</dbReference>
<keyword evidence="7 8" id="KW-0472">Membrane</keyword>
<dbReference type="PANTHER" id="PTHR33908">
    <property type="entry name" value="MANNOSYLTRANSFERASE YKCB-RELATED"/>
    <property type="match status" value="1"/>
</dbReference>
<protein>
    <submittedName>
        <fullName evidence="10">Glycosyltransferase</fullName>
    </submittedName>
</protein>
<evidence type="ECO:0000256" key="4">
    <source>
        <dbReference type="ARBA" id="ARBA00022679"/>
    </source>
</evidence>
<keyword evidence="11" id="KW-1185">Reference proteome</keyword>
<feature type="domain" description="Glycosyltransferase RgtA/B/C/D-like" evidence="9">
    <location>
        <begin position="42"/>
        <end position="202"/>
    </location>
</feature>
<reference evidence="10 11" key="1">
    <citation type="submission" date="2016-06" db="EMBL/GenBank/DDBJ databases">
        <title>Complete genome sequences of Bordetella bronchialis and Bordetella flabilis.</title>
        <authorList>
            <person name="LiPuma J.J."/>
            <person name="Spilker T."/>
        </authorList>
    </citation>
    <scope>NUCLEOTIDE SEQUENCE [LARGE SCALE GENOMIC DNA]</scope>
    <source>
        <strain evidence="10 11">AU10664</strain>
    </source>
</reference>
<evidence type="ECO:0000256" key="1">
    <source>
        <dbReference type="ARBA" id="ARBA00004651"/>
    </source>
</evidence>
<evidence type="ECO:0000259" key="9">
    <source>
        <dbReference type="Pfam" id="PF13231"/>
    </source>
</evidence>
<feature type="transmembrane region" description="Helical" evidence="8">
    <location>
        <begin position="141"/>
        <end position="172"/>
    </location>
</feature>
<feature type="transmembrane region" description="Helical" evidence="8">
    <location>
        <begin position="184"/>
        <end position="204"/>
    </location>
</feature>
<keyword evidence="3" id="KW-0328">Glycosyltransferase</keyword>
<gene>
    <name evidence="10" type="ORF">BAU07_14765</name>
</gene>
<evidence type="ECO:0000256" key="5">
    <source>
        <dbReference type="ARBA" id="ARBA00022692"/>
    </source>
</evidence>
<feature type="transmembrane region" description="Helical" evidence="8">
    <location>
        <begin position="232"/>
        <end position="254"/>
    </location>
</feature>
<name>A0A193GDS5_9BORD</name>
<dbReference type="GO" id="GO:0016763">
    <property type="term" value="F:pentosyltransferase activity"/>
    <property type="evidence" value="ECO:0007669"/>
    <property type="project" value="TreeGrafter"/>
</dbReference>
<feature type="transmembrane region" description="Helical" evidence="8">
    <location>
        <begin position="332"/>
        <end position="353"/>
    </location>
</feature>
<keyword evidence="4 10" id="KW-0808">Transferase</keyword>